<evidence type="ECO:0000259" key="3">
    <source>
        <dbReference type="Pfam" id="PF00534"/>
    </source>
</evidence>
<dbReference type="InterPro" id="IPR028098">
    <property type="entry name" value="Glyco_trans_4-like_N"/>
</dbReference>
<dbReference type="PANTHER" id="PTHR45947">
    <property type="entry name" value="SULFOQUINOVOSYL TRANSFERASE SQD2"/>
    <property type="match status" value="1"/>
</dbReference>
<dbReference type="OrthoDB" id="443318at2759"/>
<evidence type="ECO:0000313" key="5">
    <source>
        <dbReference type="EMBL" id="GLC59533.1"/>
    </source>
</evidence>
<proteinExistence type="predicted"/>
<evidence type="ECO:0000256" key="2">
    <source>
        <dbReference type="SAM" id="MobiDB-lite"/>
    </source>
</evidence>
<feature type="domain" description="Glycosyltransferase subfamily 4-like N-terminal" evidence="4">
    <location>
        <begin position="136"/>
        <end position="315"/>
    </location>
</feature>
<dbReference type="InterPro" id="IPR050194">
    <property type="entry name" value="Glycosyltransferase_grp1"/>
</dbReference>
<sequence length="542" mass="58703">MSAIYHASAQDAATRSQRVGGVILTGRTPRPLRASPSAPHPHASPATPLLAPAGIHHHHRARHLRTRSTQPAAPLPYNLPADANVSASASISDAAASTWDVAQQPSTSGQTARSAAAPRRVCIFVEPSPFTYVSGYKNRFTTMIKYLVEAGCEVLVVTTGKGFTLPGVDSSSFCDQPETFCGARVVSALSFGCPCYLQVPLSFALSPRIWREVRDFRPDLIHCSSPGVMVFAAKFYAWLLKAPIVLSYHTHVPSYLPRYGIQYLVPAMWGFLRILHATAHLTLTVSPAMVDELLNNRAVDDRKQIQVWKKGVDSDTFHPRFRSETMRARLTGGRPERPVLVYVGRLGFEKNLFFLRELLDRNPGVSLAFVGDGPARSELQSVFRGTPTTFLGMLHGEDLSAAYASSDIFVMPSESETLGFVVLEAMASELPVVAVRAGGIPDIIRPEDSGVTGFLYEPADVDKASELIGALAADPELRARVGTRARQEVGKWDWRAATMHLLNVQYPIAMAAAAAQYGKALGSVAEGVLAQQPPQQLAPSPA</sequence>
<feature type="compositionally biased region" description="Low complexity" evidence="2">
    <location>
        <begin position="27"/>
        <end position="50"/>
    </location>
</feature>
<protein>
    <submittedName>
        <fullName evidence="5">Uncharacterized protein</fullName>
    </submittedName>
</protein>
<keyword evidence="1" id="KW-0808">Transferase</keyword>
<comment type="caution">
    <text evidence="5">The sequence shown here is derived from an EMBL/GenBank/DDBJ whole genome shotgun (WGS) entry which is preliminary data.</text>
</comment>
<dbReference type="EMBL" id="BRXU01000028">
    <property type="protein sequence ID" value="GLC59533.1"/>
    <property type="molecule type" value="Genomic_DNA"/>
</dbReference>
<keyword evidence="6" id="KW-1185">Reference proteome</keyword>
<dbReference type="PANTHER" id="PTHR45947:SF3">
    <property type="entry name" value="SULFOQUINOVOSYL TRANSFERASE SQD2"/>
    <property type="match status" value="1"/>
</dbReference>
<gene>
    <name evidence="5" type="primary">PLEST008410</name>
    <name evidence="5" type="ORF">PLESTB_001497500</name>
</gene>
<dbReference type="Pfam" id="PF00534">
    <property type="entry name" value="Glycos_transf_1"/>
    <property type="match status" value="1"/>
</dbReference>
<organism evidence="5 6">
    <name type="scientific">Pleodorina starrii</name>
    <dbReference type="NCBI Taxonomy" id="330485"/>
    <lineage>
        <taxon>Eukaryota</taxon>
        <taxon>Viridiplantae</taxon>
        <taxon>Chlorophyta</taxon>
        <taxon>core chlorophytes</taxon>
        <taxon>Chlorophyceae</taxon>
        <taxon>CS clade</taxon>
        <taxon>Chlamydomonadales</taxon>
        <taxon>Volvocaceae</taxon>
        <taxon>Pleodorina</taxon>
    </lineage>
</organism>
<dbReference type="GO" id="GO:0016757">
    <property type="term" value="F:glycosyltransferase activity"/>
    <property type="evidence" value="ECO:0007669"/>
    <property type="project" value="UniProtKB-KW"/>
</dbReference>
<feature type="domain" description="Glycosyl transferase family 1" evidence="3">
    <location>
        <begin position="335"/>
        <end position="487"/>
    </location>
</feature>
<feature type="region of interest" description="Disordered" evidence="2">
    <location>
        <begin position="26"/>
        <end position="50"/>
    </location>
</feature>
<dbReference type="Pfam" id="PF13439">
    <property type="entry name" value="Glyco_transf_4"/>
    <property type="match status" value="1"/>
</dbReference>
<keyword evidence="1" id="KW-0328">Glycosyltransferase</keyword>
<dbReference type="Proteomes" id="UP001165080">
    <property type="component" value="Unassembled WGS sequence"/>
</dbReference>
<evidence type="ECO:0000313" key="6">
    <source>
        <dbReference type="Proteomes" id="UP001165080"/>
    </source>
</evidence>
<accession>A0A9W6F7U4</accession>
<dbReference type="InterPro" id="IPR001296">
    <property type="entry name" value="Glyco_trans_1"/>
</dbReference>
<evidence type="ECO:0000256" key="1">
    <source>
        <dbReference type="ARBA" id="ARBA00022676"/>
    </source>
</evidence>
<reference evidence="5 6" key="1">
    <citation type="journal article" date="2023" name="Commun. Biol.">
        <title>Reorganization of the ancestral sex-determining regions during the evolution of trioecy in Pleodorina starrii.</title>
        <authorList>
            <person name="Takahashi K."/>
            <person name="Suzuki S."/>
            <person name="Kawai-Toyooka H."/>
            <person name="Yamamoto K."/>
            <person name="Hamaji T."/>
            <person name="Ootsuki R."/>
            <person name="Yamaguchi H."/>
            <person name="Kawachi M."/>
            <person name="Higashiyama T."/>
            <person name="Nozaki H."/>
        </authorList>
    </citation>
    <scope>NUCLEOTIDE SEQUENCE [LARGE SCALE GENOMIC DNA]</scope>
    <source>
        <strain evidence="5 6">NIES-4479</strain>
    </source>
</reference>
<name>A0A9W6F7U4_9CHLO</name>
<evidence type="ECO:0000259" key="4">
    <source>
        <dbReference type="Pfam" id="PF13439"/>
    </source>
</evidence>
<dbReference type="Gene3D" id="3.40.50.2000">
    <property type="entry name" value="Glycogen Phosphorylase B"/>
    <property type="match status" value="2"/>
</dbReference>
<dbReference type="AlphaFoldDB" id="A0A9W6F7U4"/>
<dbReference type="CDD" id="cd03814">
    <property type="entry name" value="GT4-like"/>
    <property type="match status" value="1"/>
</dbReference>
<dbReference type="SUPFAM" id="SSF53756">
    <property type="entry name" value="UDP-Glycosyltransferase/glycogen phosphorylase"/>
    <property type="match status" value="1"/>
</dbReference>